<comment type="similarity">
    <text evidence="1">Belongs to the RdRP family.</text>
</comment>
<name>A0A0D7A730_9AGAR</name>
<dbReference type="PANTHER" id="PTHR23079:SF55">
    <property type="entry name" value="RNA-DIRECTED RNA POLYMERASE"/>
    <property type="match status" value="1"/>
</dbReference>
<sequence>MDIFLSNVDHFSTQHDVVRTLASVFHTPKYSASMPLNFHVRLFKGQGGRKHSGCGLLTLPWEDIGEMFLSDPAAQCVYIGGRLIKFKRHNKPAPNGIVERVRTLPYRDPVIVEKQERKAEVLETSHVPIQMIQWGWYCRDHVYSVEWEYLCTPEARLYFVDDDLHRQIHVFQSSFVSTNEPLRHFLDIFSATGHDLGQPPRLFDIVVDYSRILYIGVDDHVEPSIFFEFAFPPLFLSDVVARSLIGSGSMKGSRVSSLPVNGVDGRPHAEIAPFTSLYLRLVCPSPASLETFRLLSREANFSSALTNNPMPTVYNRCLFSRLNLERLFGWINSLPFHVAYQVESLIYSYSVDPREILDIRSHIDQLLLDMRGMDRGDYYFAEVMREFGLRARQLFWGTDRETSLSQCFTNVKQICLRRLDKAPSRPSWDGNLDAAEARLFSCHHVFVTPTSIILEGPYLERSNRVIRSYRSEHRSNFLRVSFVDEGKFRLESGRSFDLASFLKIRINAILKQTGLKIAGRLFRFLAYSQSALKEHATWFLSSFEEDGVVVDVPGIISNLGHFDDKLVAIGPGKKEKLIRCPALYAARISQGFTTSDPTDTTIQNIRFDLEDIERRDPAGVVWTFTDGVGTMSPELAQRTFAERQSKRRGRRRPPQDYYRALQIRFMGSKGVVSVDYRLPGLCLCLRPSMTKFSGSTSSKIEIVKVFDKPGKLYLNRPLIMLLEGLGVPTRTFMRYLEVAVKDAHASKNSLALSSHFWETHGLGQSWSIAASKMHLANLGATIPESKFYREMDNYAINDVLRLMKYKARIPIPGAYNLVGIADVHEFLEPGQIFCCVKSFSEGSQDNAQVKYLRGPVLITRSPVIHPGGGDLDGDEYNIIPLLQFPDFRFGNSYSPIHDSDGFKSNNVFWQVLGIVSTQWLLLADQLWKRDIPGIFSEECLVLANLHSQAVDYPKSGSPVDIRKIRMADKTMLPDWYAPETMTHLNENKYYKSPRALGHLFRAIKLQDAAAVRYTADEEQQRFYQDYRDSFLDEVQMDLMYDFARRVTHTDDPNSVPAVVERVVAQTLSASADEEQAETSDISSFDAHGGRSGGTIVANTSHPRKRQEHVAKLREQTELLARNAREHILGDRDASLESGLSRAYYAWILSLYYAEKDVFGAESFGWMALATIFSTIRDIEYTRDEEQAEQLRCKVEEASFLSGLRYWSWHPRIS</sequence>
<keyword evidence="1" id="KW-0696">RNA-directed RNA polymerase</keyword>
<dbReference type="Proteomes" id="UP000054144">
    <property type="component" value="Unassembled WGS sequence"/>
</dbReference>
<evidence type="ECO:0000313" key="5">
    <source>
        <dbReference type="Proteomes" id="UP000054144"/>
    </source>
</evidence>
<keyword evidence="1" id="KW-0548">Nucleotidyltransferase</keyword>
<dbReference type="AlphaFoldDB" id="A0A0D7A730"/>
<proteinExistence type="inferred from homology"/>
<evidence type="ECO:0000259" key="3">
    <source>
        <dbReference type="Pfam" id="PF05183"/>
    </source>
</evidence>
<keyword evidence="5" id="KW-1185">Reference proteome</keyword>
<dbReference type="InterPro" id="IPR057596">
    <property type="entry name" value="RDRP_core"/>
</dbReference>
<feature type="domain" description="RDRP core" evidence="3">
    <location>
        <begin position="447"/>
        <end position="867"/>
    </location>
</feature>
<dbReference type="Pfam" id="PF05183">
    <property type="entry name" value="RdRP"/>
    <property type="match status" value="1"/>
</dbReference>
<gene>
    <name evidence="4" type="ORF">FISHEDRAFT_75561</name>
</gene>
<dbReference type="GO" id="GO:0003723">
    <property type="term" value="F:RNA binding"/>
    <property type="evidence" value="ECO:0007669"/>
    <property type="project" value="UniProtKB-KW"/>
</dbReference>
<dbReference type="PANTHER" id="PTHR23079">
    <property type="entry name" value="RNA-DEPENDENT RNA POLYMERASE"/>
    <property type="match status" value="1"/>
</dbReference>
<evidence type="ECO:0000256" key="1">
    <source>
        <dbReference type="RuleBase" id="RU363098"/>
    </source>
</evidence>
<protein>
    <recommendedName>
        <fullName evidence="1">RNA-dependent RNA polymerase</fullName>
        <ecNumber evidence="1">2.7.7.48</ecNumber>
    </recommendedName>
</protein>
<comment type="catalytic activity">
    <reaction evidence="1">
        <text>RNA(n) + a ribonucleoside 5'-triphosphate = RNA(n+1) + diphosphate</text>
        <dbReference type="Rhea" id="RHEA:21248"/>
        <dbReference type="Rhea" id="RHEA-COMP:14527"/>
        <dbReference type="Rhea" id="RHEA-COMP:17342"/>
        <dbReference type="ChEBI" id="CHEBI:33019"/>
        <dbReference type="ChEBI" id="CHEBI:61557"/>
        <dbReference type="ChEBI" id="CHEBI:140395"/>
        <dbReference type="EC" id="2.7.7.48"/>
    </reaction>
</comment>
<dbReference type="GO" id="GO:0031380">
    <property type="term" value="C:nuclear RNA-directed RNA polymerase complex"/>
    <property type="evidence" value="ECO:0007669"/>
    <property type="project" value="TreeGrafter"/>
</dbReference>
<reference evidence="4 5" key="1">
    <citation type="journal article" date="2015" name="Fungal Genet. Biol.">
        <title>Evolution of novel wood decay mechanisms in Agaricales revealed by the genome sequences of Fistulina hepatica and Cylindrobasidium torrendii.</title>
        <authorList>
            <person name="Floudas D."/>
            <person name="Held B.W."/>
            <person name="Riley R."/>
            <person name="Nagy L.G."/>
            <person name="Koehler G."/>
            <person name="Ransdell A.S."/>
            <person name="Younus H."/>
            <person name="Chow J."/>
            <person name="Chiniquy J."/>
            <person name="Lipzen A."/>
            <person name="Tritt A."/>
            <person name="Sun H."/>
            <person name="Haridas S."/>
            <person name="LaButti K."/>
            <person name="Ohm R.A."/>
            <person name="Kues U."/>
            <person name="Blanchette R.A."/>
            <person name="Grigoriev I.V."/>
            <person name="Minto R.E."/>
            <person name="Hibbett D.S."/>
        </authorList>
    </citation>
    <scope>NUCLEOTIDE SEQUENCE [LARGE SCALE GENOMIC DNA]</scope>
    <source>
        <strain evidence="4 5">ATCC 64428</strain>
    </source>
</reference>
<keyword evidence="1" id="KW-0808">Transferase</keyword>
<evidence type="ECO:0000313" key="4">
    <source>
        <dbReference type="EMBL" id="KIY46540.1"/>
    </source>
</evidence>
<keyword evidence="1" id="KW-0694">RNA-binding</keyword>
<dbReference type="EC" id="2.7.7.48" evidence="1"/>
<dbReference type="InterPro" id="IPR007855">
    <property type="entry name" value="RDRP"/>
</dbReference>
<dbReference type="EMBL" id="KN882028">
    <property type="protein sequence ID" value="KIY46540.1"/>
    <property type="molecule type" value="Genomic_DNA"/>
</dbReference>
<accession>A0A0D7A730</accession>
<feature type="region of interest" description="Disordered" evidence="2">
    <location>
        <begin position="1069"/>
        <end position="1106"/>
    </location>
</feature>
<dbReference type="OrthoDB" id="6513042at2759"/>
<dbReference type="GO" id="GO:0003968">
    <property type="term" value="F:RNA-directed RNA polymerase activity"/>
    <property type="evidence" value="ECO:0007669"/>
    <property type="project" value="UniProtKB-KW"/>
</dbReference>
<dbReference type="GO" id="GO:0030422">
    <property type="term" value="P:siRNA processing"/>
    <property type="evidence" value="ECO:0007669"/>
    <property type="project" value="TreeGrafter"/>
</dbReference>
<evidence type="ECO:0000256" key="2">
    <source>
        <dbReference type="SAM" id="MobiDB-lite"/>
    </source>
</evidence>
<organism evidence="4 5">
    <name type="scientific">Fistulina hepatica ATCC 64428</name>
    <dbReference type="NCBI Taxonomy" id="1128425"/>
    <lineage>
        <taxon>Eukaryota</taxon>
        <taxon>Fungi</taxon>
        <taxon>Dikarya</taxon>
        <taxon>Basidiomycota</taxon>
        <taxon>Agaricomycotina</taxon>
        <taxon>Agaricomycetes</taxon>
        <taxon>Agaricomycetidae</taxon>
        <taxon>Agaricales</taxon>
        <taxon>Fistulinaceae</taxon>
        <taxon>Fistulina</taxon>
    </lineage>
</organism>